<name>A0ABW2LTY2_9PSEU</name>
<dbReference type="Pfam" id="PF20182">
    <property type="entry name" value="DUF6545"/>
    <property type="match status" value="1"/>
</dbReference>
<feature type="transmembrane region" description="Helical" evidence="2">
    <location>
        <begin position="35"/>
        <end position="56"/>
    </location>
</feature>
<dbReference type="InterPro" id="IPR046675">
    <property type="entry name" value="DUF6545"/>
</dbReference>
<evidence type="ECO:0000256" key="1">
    <source>
        <dbReference type="SAM" id="MobiDB-lite"/>
    </source>
</evidence>
<evidence type="ECO:0000313" key="5">
    <source>
        <dbReference type="Proteomes" id="UP001596504"/>
    </source>
</evidence>
<organism evidence="4 5">
    <name type="scientific">Saccharopolyspora griseoalba</name>
    <dbReference type="NCBI Taxonomy" id="1431848"/>
    <lineage>
        <taxon>Bacteria</taxon>
        <taxon>Bacillati</taxon>
        <taxon>Actinomycetota</taxon>
        <taxon>Actinomycetes</taxon>
        <taxon>Pseudonocardiales</taxon>
        <taxon>Pseudonocardiaceae</taxon>
        <taxon>Saccharopolyspora</taxon>
    </lineage>
</organism>
<evidence type="ECO:0000259" key="3">
    <source>
        <dbReference type="Pfam" id="PF20182"/>
    </source>
</evidence>
<accession>A0ABW2LTY2</accession>
<feature type="region of interest" description="Disordered" evidence="1">
    <location>
        <begin position="341"/>
        <end position="368"/>
    </location>
</feature>
<dbReference type="RefSeq" id="WP_380673291.1">
    <property type="nucleotide sequence ID" value="NZ_JBHTCJ010000022.1"/>
</dbReference>
<reference evidence="5" key="1">
    <citation type="journal article" date="2019" name="Int. J. Syst. Evol. Microbiol.">
        <title>The Global Catalogue of Microorganisms (GCM) 10K type strain sequencing project: providing services to taxonomists for standard genome sequencing and annotation.</title>
        <authorList>
            <consortium name="The Broad Institute Genomics Platform"/>
            <consortium name="The Broad Institute Genome Sequencing Center for Infectious Disease"/>
            <person name="Wu L."/>
            <person name="Ma J."/>
        </authorList>
    </citation>
    <scope>NUCLEOTIDE SEQUENCE [LARGE SCALE GENOMIC DNA]</scope>
    <source>
        <strain evidence="5">WLHS5</strain>
    </source>
</reference>
<feature type="transmembrane region" description="Helical" evidence="2">
    <location>
        <begin position="139"/>
        <end position="158"/>
    </location>
</feature>
<dbReference type="NCBIfam" id="NF042915">
    <property type="entry name" value="MAB_1171c_fam"/>
    <property type="match status" value="1"/>
</dbReference>
<feature type="transmembrane region" description="Helical" evidence="2">
    <location>
        <begin position="68"/>
        <end position="90"/>
    </location>
</feature>
<dbReference type="InterPro" id="IPR050039">
    <property type="entry name" value="MAB_1171c-like"/>
</dbReference>
<dbReference type="EMBL" id="JBHTCJ010000022">
    <property type="protein sequence ID" value="MFC7344975.1"/>
    <property type="molecule type" value="Genomic_DNA"/>
</dbReference>
<evidence type="ECO:0000256" key="2">
    <source>
        <dbReference type="SAM" id="Phobius"/>
    </source>
</evidence>
<keyword evidence="2" id="KW-1133">Transmembrane helix</keyword>
<sequence length="395" mass="42245">MVDALFLTSALLVFASAAWRMWVRHHGRRKPVDGALLTITIAGASALVFIAPSVQVTASAITPALGRLLSNISTLTCAYGFVCLGLHVRYDDAAARRAARQRLGVLLVAAAVMTVMFLVSSPPTSGLFGGLYDQQPGLAVYAAIYVVYLAVAVSDGASLSLRSLPHTRSWLRAGLSLVALGCVLAVVYLAEKVASIGSELFTEPDTAETYCPSPFAGWGCTASVGLPPIFASALILGASLPVIGPRLTRPVQAALARWRHRKLRPLWTLLRDALPELDGAIPTGQPSTPAERLYEQVISIRDHLLALQPYRSAADTLQHQHQAQGIPARRRAAAIEAADIRSAIQRRESGDRPDGDSVTGPQHDDLAGEIGWLTRVAAELQRREIAHRQTAPVDG</sequence>
<feature type="transmembrane region" description="Helical" evidence="2">
    <location>
        <begin position="170"/>
        <end position="190"/>
    </location>
</feature>
<feature type="domain" description="DUF6545" evidence="3">
    <location>
        <begin position="257"/>
        <end position="380"/>
    </location>
</feature>
<comment type="caution">
    <text evidence="4">The sequence shown here is derived from an EMBL/GenBank/DDBJ whole genome shotgun (WGS) entry which is preliminary data.</text>
</comment>
<keyword evidence="2" id="KW-0472">Membrane</keyword>
<dbReference type="Proteomes" id="UP001596504">
    <property type="component" value="Unassembled WGS sequence"/>
</dbReference>
<proteinExistence type="predicted"/>
<feature type="transmembrane region" description="Helical" evidence="2">
    <location>
        <begin position="6"/>
        <end position="23"/>
    </location>
</feature>
<keyword evidence="5" id="KW-1185">Reference proteome</keyword>
<keyword evidence="2" id="KW-0812">Transmembrane</keyword>
<protein>
    <submittedName>
        <fullName evidence="4">MAB_1171c family putative transporter</fullName>
    </submittedName>
</protein>
<gene>
    <name evidence="4" type="ORF">ACFQRI_26490</name>
</gene>
<evidence type="ECO:0000313" key="4">
    <source>
        <dbReference type="EMBL" id="MFC7344975.1"/>
    </source>
</evidence>
<feature type="compositionally biased region" description="Basic and acidic residues" evidence="1">
    <location>
        <begin position="345"/>
        <end position="355"/>
    </location>
</feature>
<feature type="transmembrane region" description="Helical" evidence="2">
    <location>
        <begin position="102"/>
        <end position="119"/>
    </location>
</feature>